<feature type="transmembrane region" description="Helical" evidence="8">
    <location>
        <begin position="184"/>
        <end position="207"/>
    </location>
</feature>
<dbReference type="PANTHER" id="PTHR10778">
    <property type="entry name" value="SOLUTE CARRIER FAMILY 35 MEMBER B"/>
    <property type="match status" value="1"/>
</dbReference>
<evidence type="ECO:0000256" key="2">
    <source>
        <dbReference type="ARBA" id="ARBA00022448"/>
    </source>
</evidence>
<protein>
    <submittedName>
        <fullName evidence="9">Uncharacterized protein</fullName>
    </submittedName>
</protein>
<dbReference type="EMBL" id="KV700125">
    <property type="protein sequence ID" value="OCF34293.1"/>
    <property type="molecule type" value="Genomic_DNA"/>
</dbReference>
<dbReference type="AlphaFoldDB" id="A0A1B9GTF4"/>
<sequence>MSAPHRASRRHIPSSSEEISMTNDPDVPSTSAHPMMEKEYLAGIALLALALFLSALLGLWQEQTYRLYGRQWKEALFYGHALSLPFFLPLHSTISSTYQSFASSPSTTLLALPVPSPSALFVYLSPSPSTDPRHHDDHSGSSWKNLIEWRDLVMPSALFALFLNILTQGICVRGVNRLTSRVNAVTVNLVLTVRKAVSLGISVWYYGSGMTPGLAAGGAMVLIGTVLYSLAPGPKGLSTPSGPPTIPESESLRTKIVPQCQINSTNHLDNGNAGSDDDHLEKSTVPPAPLSAGNDGDEPEFVLSATGSDLTASLSSGRLSAGLRSRNA</sequence>
<gene>
    <name evidence="9" type="ORF">I316_03807</name>
</gene>
<dbReference type="OrthoDB" id="999962at2759"/>
<feature type="region of interest" description="Disordered" evidence="7">
    <location>
        <begin position="263"/>
        <end position="308"/>
    </location>
</feature>
<proteinExistence type="predicted"/>
<dbReference type="Proteomes" id="UP000092666">
    <property type="component" value="Unassembled WGS sequence"/>
</dbReference>
<dbReference type="GO" id="GO:0005789">
    <property type="term" value="C:endoplasmic reticulum membrane"/>
    <property type="evidence" value="ECO:0007669"/>
    <property type="project" value="TreeGrafter"/>
</dbReference>
<organism evidence="9 10">
    <name type="scientific">Kwoniella heveanensis BCC8398</name>
    <dbReference type="NCBI Taxonomy" id="1296120"/>
    <lineage>
        <taxon>Eukaryota</taxon>
        <taxon>Fungi</taxon>
        <taxon>Dikarya</taxon>
        <taxon>Basidiomycota</taxon>
        <taxon>Agaricomycotina</taxon>
        <taxon>Tremellomycetes</taxon>
        <taxon>Tremellales</taxon>
        <taxon>Cryptococcaceae</taxon>
        <taxon>Kwoniella</taxon>
    </lineage>
</organism>
<feature type="region of interest" description="Disordered" evidence="7">
    <location>
        <begin position="1"/>
        <end position="32"/>
    </location>
</feature>
<keyword evidence="5 8" id="KW-1133">Transmembrane helix</keyword>
<keyword evidence="3" id="KW-0762">Sugar transport</keyword>
<evidence type="ECO:0000256" key="8">
    <source>
        <dbReference type="SAM" id="Phobius"/>
    </source>
</evidence>
<evidence type="ECO:0000256" key="1">
    <source>
        <dbReference type="ARBA" id="ARBA00004127"/>
    </source>
</evidence>
<dbReference type="Pfam" id="PF08449">
    <property type="entry name" value="UAA"/>
    <property type="match status" value="1"/>
</dbReference>
<evidence type="ECO:0000256" key="3">
    <source>
        <dbReference type="ARBA" id="ARBA00022597"/>
    </source>
</evidence>
<accession>A0A1B9GTF4</accession>
<dbReference type="GO" id="GO:0005462">
    <property type="term" value="F:UDP-N-acetylglucosamine transmembrane transporter activity"/>
    <property type="evidence" value="ECO:0007669"/>
    <property type="project" value="TreeGrafter"/>
</dbReference>
<keyword evidence="10" id="KW-1185">Reference proteome</keyword>
<evidence type="ECO:0000256" key="4">
    <source>
        <dbReference type="ARBA" id="ARBA00022692"/>
    </source>
</evidence>
<reference evidence="10" key="2">
    <citation type="submission" date="2013-12" db="EMBL/GenBank/DDBJ databases">
        <title>Evolution of pathogenesis and genome organization in the Tremellales.</title>
        <authorList>
            <person name="Cuomo C."/>
            <person name="Litvintseva A."/>
            <person name="Heitman J."/>
            <person name="Chen Y."/>
            <person name="Sun S."/>
            <person name="Springer D."/>
            <person name="Dromer F."/>
            <person name="Young S."/>
            <person name="Zeng Q."/>
            <person name="Chapman S."/>
            <person name="Gujja S."/>
            <person name="Saif S."/>
            <person name="Birren B."/>
        </authorList>
    </citation>
    <scope>NUCLEOTIDE SEQUENCE [LARGE SCALE GENOMIC DNA]</scope>
    <source>
        <strain evidence="10">BCC8398</strain>
    </source>
</reference>
<feature type="transmembrane region" description="Helical" evidence="8">
    <location>
        <begin position="213"/>
        <end position="231"/>
    </location>
</feature>
<feature type="transmembrane region" description="Helical" evidence="8">
    <location>
        <begin position="40"/>
        <end position="60"/>
    </location>
</feature>
<keyword evidence="6 8" id="KW-0472">Membrane</keyword>
<feature type="compositionally biased region" description="Polar residues" evidence="7">
    <location>
        <begin position="13"/>
        <end position="32"/>
    </location>
</feature>
<dbReference type="GO" id="GO:0005464">
    <property type="term" value="F:UDP-xylose transmembrane transporter activity"/>
    <property type="evidence" value="ECO:0007669"/>
    <property type="project" value="TreeGrafter"/>
</dbReference>
<feature type="compositionally biased region" description="Polar residues" evidence="7">
    <location>
        <begin position="263"/>
        <end position="273"/>
    </location>
</feature>
<name>A0A1B9GTF4_9TREE</name>
<dbReference type="STRING" id="1296120.A0A1B9GTF4"/>
<evidence type="ECO:0000256" key="6">
    <source>
        <dbReference type="ARBA" id="ARBA00023136"/>
    </source>
</evidence>
<comment type="subcellular location">
    <subcellularLocation>
        <location evidence="1">Endomembrane system</location>
        <topology evidence="1">Multi-pass membrane protein</topology>
    </subcellularLocation>
</comment>
<feature type="transmembrane region" description="Helical" evidence="8">
    <location>
        <begin position="152"/>
        <end position="172"/>
    </location>
</feature>
<keyword evidence="4 8" id="KW-0812">Transmembrane</keyword>
<dbReference type="InterPro" id="IPR013657">
    <property type="entry name" value="SCL35B1-4/HUT1"/>
</dbReference>
<reference evidence="9 10" key="1">
    <citation type="submission" date="2013-07" db="EMBL/GenBank/DDBJ databases">
        <title>The Genome Sequence of Cryptococcus heveanensis BCC8398.</title>
        <authorList>
            <consortium name="The Broad Institute Genome Sequencing Platform"/>
            <person name="Cuomo C."/>
            <person name="Litvintseva A."/>
            <person name="Chen Y."/>
            <person name="Heitman J."/>
            <person name="Sun S."/>
            <person name="Springer D."/>
            <person name="Dromer F."/>
            <person name="Young S.K."/>
            <person name="Zeng Q."/>
            <person name="Gargeya S."/>
            <person name="Fitzgerald M."/>
            <person name="Abouelleil A."/>
            <person name="Alvarado L."/>
            <person name="Berlin A.M."/>
            <person name="Chapman S.B."/>
            <person name="Dewar J."/>
            <person name="Goldberg J."/>
            <person name="Griggs A."/>
            <person name="Gujja S."/>
            <person name="Hansen M."/>
            <person name="Howarth C."/>
            <person name="Imamovic A."/>
            <person name="Larimer J."/>
            <person name="McCowan C."/>
            <person name="Murphy C."/>
            <person name="Pearson M."/>
            <person name="Priest M."/>
            <person name="Roberts A."/>
            <person name="Saif S."/>
            <person name="Shea T."/>
            <person name="Sykes S."/>
            <person name="Wortman J."/>
            <person name="Nusbaum C."/>
            <person name="Birren B."/>
        </authorList>
    </citation>
    <scope>NUCLEOTIDE SEQUENCE [LARGE SCALE GENOMIC DNA]</scope>
    <source>
        <strain evidence="9 10">BCC8398</strain>
    </source>
</reference>
<evidence type="ECO:0000256" key="5">
    <source>
        <dbReference type="ARBA" id="ARBA00022989"/>
    </source>
</evidence>
<dbReference type="PANTHER" id="PTHR10778:SF4">
    <property type="entry name" value="NUCLEOTIDE SUGAR TRANSPORTER SLC35B4"/>
    <property type="match status" value="1"/>
</dbReference>
<evidence type="ECO:0000256" key="7">
    <source>
        <dbReference type="SAM" id="MobiDB-lite"/>
    </source>
</evidence>
<dbReference type="GO" id="GO:0000139">
    <property type="term" value="C:Golgi membrane"/>
    <property type="evidence" value="ECO:0007669"/>
    <property type="project" value="TreeGrafter"/>
</dbReference>
<evidence type="ECO:0000313" key="9">
    <source>
        <dbReference type="EMBL" id="OCF34293.1"/>
    </source>
</evidence>
<evidence type="ECO:0000313" key="10">
    <source>
        <dbReference type="Proteomes" id="UP000092666"/>
    </source>
</evidence>
<feature type="compositionally biased region" description="Basic residues" evidence="7">
    <location>
        <begin position="1"/>
        <end position="12"/>
    </location>
</feature>
<keyword evidence="2" id="KW-0813">Transport</keyword>